<dbReference type="PANTHER" id="PTHR11063">
    <property type="entry name" value="GLUTAMATE SEMIALDEHYDE DEHYDROGENASE"/>
    <property type="match status" value="1"/>
</dbReference>
<organism evidence="9 10">
    <name type="scientific">Dyadobacter subterraneus</name>
    <dbReference type="NCBI Taxonomy" id="2773304"/>
    <lineage>
        <taxon>Bacteria</taxon>
        <taxon>Pseudomonadati</taxon>
        <taxon>Bacteroidota</taxon>
        <taxon>Cytophagia</taxon>
        <taxon>Cytophagales</taxon>
        <taxon>Spirosomataceae</taxon>
        <taxon>Dyadobacter</taxon>
    </lineage>
</organism>
<dbReference type="Pfam" id="PF00171">
    <property type="entry name" value="Aldedh"/>
    <property type="match status" value="1"/>
</dbReference>
<evidence type="ECO:0000259" key="8">
    <source>
        <dbReference type="Pfam" id="PF00171"/>
    </source>
</evidence>
<evidence type="ECO:0000256" key="5">
    <source>
        <dbReference type="ARBA" id="ARBA00023002"/>
    </source>
</evidence>
<dbReference type="PANTHER" id="PTHR11063:SF8">
    <property type="entry name" value="DELTA-1-PYRROLINE-5-CARBOXYLATE SYNTHASE"/>
    <property type="match status" value="1"/>
</dbReference>
<comment type="pathway">
    <text evidence="1 7">Amino-acid biosynthesis; L-proline biosynthesis; L-glutamate 5-semialdehyde from L-glutamate: step 2/2.</text>
</comment>
<dbReference type="HAMAP" id="MF_00412">
    <property type="entry name" value="ProA"/>
    <property type="match status" value="1"/>
</dbReference>
<accession>A0ABR9WIC0</accession>
<dbReference type="Gene3D" id="3.40.309.10">
    <property type="entry name" value="Aldehyde Dehydrogenase, Chain A, domain 2"/>
    <property type="match status" value="1"/>
</dbReference>
<dbReference type="RefSeq" id="WP_194123598.1">
    <property type="nucleotide sequence ID" value="NZ_JACYGY010000002.1"/>
</dbReference>
<dbReference type="Gene3D" id="3.40.605.10">
    <property type="entry name" value="Aldehyde Dehydrogenase, Chain A, domain 1"/>
    <property type="match status" value="1"/>
</dbReference>
<comment type="similarity">
    <text evidence="7">Belongs to the gamma-glutamyl phosphate reductase family.</text>
</comment>
<comment type="function">
    <text evidence="7">Catalyzes the NADPH-dependent reduction of L-glutamate 5-phosphate into L-glutamate 5-semialdehyde and phosphate. The product spontaneously undergoes cyclization to form 1-pyrroline-5-carboxylate.</text>
</comment>
<reference evidence="10" key="1">
    <citation type="submission" date="2023-07" db="EMBL/GenBank/DDBJ databases">
        <title>Dyadobacter sp. nov 'subterranea' isolated from contaminted grondwater.</title>
        <authorList>
            <person name="Szabo I."/>
            <person name="Al-Omari J."/>
            <person name="Szerdahelyi S.G."/>
            <person name="Rado J."/>
        </authorList>
    </citation>
    <scope>NUCLEOTIDE SEQUENCE [LARGE SCALE GENOMIC DNA]</scope>
    <source>
        <strain evidence="10">UP-52</strain>
    </source>
</reference>
<evidence type="ECO:0000256" key="6">
    <source>
        <dbReference type="ARBA" id="ARBA00049024"/>
    </source>
</evidence>
<dbReference type="InterPro" id="IPR020593">
    <property type="entry name" value="G-glutamylP_reductase_CS"/>
</dbReference>
<evidence type="ECO:0000313" key="10">
    <source>
        <dbReference type="Proteomes" id="UP000634134"/>
    </source>
</evidence>
<dbReference type="GO" id="GO:0004350">
    <property type="term" value="F:glutamate-5-semialdehyde dehydrogenase activity"/>
    <property type="evidence" value="ECO:0007669"/>
    <property type="project" value="UniProtKB-EC"/>
</dbReference>
<keyword evidence="7" id="KW-0963">Cytoplasm</keyword>
<proteinExistence type="inferred from homology"/>
<keyword evidence="4 7" id="KW-0521">NADP</keyword>
<dbReference type="SUPFAM" id="SSF53720">
    <property type="entry name" value="ALDH-like"/>
    <property type="match status" value="1"/>
</dbReference>
<dbReference type="InterPro" id="IPR016161">
    <property type="entry name" value="Ald_DH/histidinol_DH"/>
</dbReference>
<dbReference type="NCBIfam" id="TIGR00407">
    <property type="entry name" value="proA"/>
    <property type="match status" value="1"/>
</dbReference>
<dbReference type="InterPro" id="IPR016162">
    <property type="entry name" value="Ald_DH_N"/>
</dbReference>
<dbReference type="InterPro" id="IPR016163">
    <property type="entry name" value="Ald_DH_C"/>
</dbReference>
<dbReference type="EMBL" id="JACYGY010000002">
    <property type="protein sequence ID" value="MBE9465269.1"/>
    <property type="molecule type" value="Genomic_DNA"/>
</dbReference>
<evidence type="ECO:0000256" key="7">
    <source>
        <dbReference type="HAMAP-Rule" id="MF_00412"/>
    </source>
</evidence>
<comment type="catalytic activity">
    <reaction evidence="6 7">
        <text>L-glutamate 5-semialdehyde + phosphate + NADP(+) = L-glutamyl 5-phosphate + NADPH + H(+)</text>
        <dbReference type="Rhea" id="RHEA:19541"/>
        <dbReference type="ChEBI" id="CHEBI:15378"/>
        <dbReference type="ChEBI" id="CHEBI:43474"/>
        <dbReference type="ChEBI" id="CHEBI:57783"/>
        <dbReference type="ChEBI" id="CHEBI:58066"/>
        <dbReference type="ChEBI" id="CHEBI:58274"/>
        <dbReference type="ChEBI" id="CHEBI:58349"/>
        <dbReference type="EC" id="1.2.1.41"/>
    </reaction>
</comment>
<evidence type="ECO:0000256" key="1">
    <source>
        <dbReference type="ARBA" id="ARBA00004985"/>
    </source>
</evidence>
<keyword evidence="10" id="KW-1185">Reference proteome</keyword>
<gene>
    <name evidence="7" type="primary">proA</name>
    <name evidence="9" type="ORF">IEE83_25600</name>
</gene>
<evidence type="ECO:0000313" key="9">
    <source>
        <dbReference type="EMBL" id="MBE9465269.1"/>
    </source>
</evidence>
<sequence length="416" mass="45257">MESIIPLLKATKDASVAVRKLSGKQRADLLNALAEKVLANKANIITENQKDLVSMDDADPKKDRLLLNEKRIIDLAQSLRDVAGLPDPTGEVLLEKTIEQGMSLQKLTVPLGVVGVIYESRPNVTLDVASLCLRSGNACVLKGGKEAHFSNSYLVGLIHESLAEMGIDEAAVMLLPTDRKFVNELLTATKYVDIIIPRGSEGLIQFVRKNSLVPTIETGAGVCHTYVDKTADLENAKNIVVNAKVSRPSACNALDTVLVDREIAAAFLPTLKDDFISWNIEVFADETSFAILQKAEYPFLQKAEPEDFGREFLDYKCSIKIVDGLDAAIDHIYNFSSSHSEAIISKDAAAIEKFLNEVDAAAVYANASTRFTDGGVFALGAEIGISTQKLHARGPFALEKLVTEKWVVRGDGQIRA</sequence>
<dbReference type="InterPro" id="IPR015590">
    <property type="entry name" value="Aldehyde_DH_dom"/>
</dbReference>
<evidence type="ECO:0000256" key="3">
    <source>
        <dbReference type="ARBA" id="ARBA00022650"/>
    </source>
</evidence>
<name>A0ABR9WIC0_9BACT</name>
<comment type="subcellular location">
    <subcellularLocation>
        <location evidence="7">Cytoplasm</location>
    </subcellularLocation>
</comment>
<keyword evidence="5 7" id="KW-0560">Oxidoreductase</keyword>
<dbReference type="Proteomes" id="UP000634134">
    <property type="component" value="Unassembled WGS sequence"/>
</dbReference>
<keyword evidence="3 7" id="KW-0641">Proline biosynthesis</keyword>
<dbReference type="InterPro" id="IPR000965">
    <property type="entry name" value="GPR_dom"/>
</dbReference>
<feature type="domain" description="Aldehyde dehydrogenase" evidence="8">
    <location>
        <begin position="8"/>
        <end position="281"/>
    </location>
</feature>
<evidence type="ECO:0000256" key="2">
    <source>
        <dbReference type="ARBA" id="ARBA00022605"/>
    </source>
</evidence>
<dbReference type="InterPro" id="IPR012134">
    <property type="entry name" value="Glu-5-SA_DH"/>
</dbReference>
<dbReference type="PIRSF" id="PIRSF000151">
    <property type="entry name" value="GPR"/>
    <property type="match status" value="1"/>
</dbReference>
<dbReference type="EC" id="1.2.1.41" evidence="7"/>
<keyword evidence="2 7" id="KW-0028">Amino-acid biosynthesis</keyword>
<dbReference type="CDD" id="cd07079">
    <property type="entry name" value="ALDH_F18-19_ProA-GPR"/>
    <property type="match status" value="1"/>
</dbReference>
<evidence type="ECO:0000256" key="4">
    <source>
        <dbReference type="ARBA" id="ARBA00022857"/>
    </source>
</evidence>
<comment type="caution">
    <text evidence="9">The sequence shown here is derived from an EMBL/GenBank/DDBJ whole genome shotgun (WGS) entry which is preliminary data.</text>
</comment>
<protein>
    <recommendedName>
        <fullName evidence="7">Gamma-glutamyl phosphate reductase</fullName>
        <shortName evidence="7">GPR</shortName>
        <ecNumber evidence="7">1.2.1.41</ecNumber>
    </recommendedName>
    <alternativeName>
        <fullName evidence="7">Glutamate-5-semialdehyde dehydrogenase</fullName>
    </alternativeName>
    <alternativeName>
        <fullName evidence="7">Glutamyl-gamma-semialdehyde dehydrogenase</fullName>
        <shortName evidence="7">GSA dehydrogenase</shortName>
    </alternativeName>
</protein>
<dbReference type="PROSITE" id="PS01223">
    <property type="entry name" value="PROA"/>
    <property type="match status" value="1"/>
</dbReference>
<dbReference type="NCBIfam" id="NF001221">
    <property type="entry name" value="PRK00197.1"/>
    <property type="match status" value="1"/>
</dbReference>